<evidence type="ECO:0000259" key="5">
    <source>
        <dbReference type="Pfam" id="PF06094"/>
    </source>
</evidence>
<sequence length="186" mass="20460">MDNLTNTGNSPPPAPPLPPSKPEEKPSISLKLRAGPPDWALEGHAKSTALDHITPPAGPYFFYGTLQDPGILSEVLRLDDKPALKPARVVGYAVKLWGQYPALVDGLPEEMVEGAVFGVADEAAAARLAQYETKAYRARPCLIRVWSRDEGEKLIEGFAFLYDGRSKDLSDGEFDLKIWLRRMGRT</sequence>
<dbReference type="Proteomes" id="UP000215453">
    <property type="component" value="Chromosome 6"/>
</dbReference>
<proteinExistence type="inferred from homology"/>
<protein>
    <recommendedName>
        <fullName evidence="3">Putative gamma-glutamylcyclotransferase</fullName>
    </recommendedName>
</protein>
<dbReference type="SUPFAM" id="SSF110857">
    <property type="entry name" value="Gamma-glutamyl cyclotransferase-like"/>
    <property type="match status" value="1"/>
</dbReference>
<dbReference type="AlphaFoldDB" id="A0A1Y6LLY3"/>
<dbReference type="GO" id="GO:0016740">
    <property type="term" value="F:transferase activity"/>
    <property type="evidence" value="ECO:0007669"/>
    <property type="project" value="UniProtKB-KW"/>
</dbReference>
<name>A0A1Y6LLY3_ZYMTR</name>
<comment type="similarity">
    <text evidence="1">Belongs to the gamma-glutamylcyclotransferase family.</text>
</comment>
<feature type="compositionally biased region" description="Pro residues" evidence="4">
    <location>
        <begin position="10"/>
        <end position="20"/>
    </location>
</feature>
<dbReference type="PANTHER" id="PTHR31544:SF4">
    <property type="entry name" value="GAMMA-GLUTAMYLCYCLOTRANSFERASE-RELATED"/>
    <property type="match status" value="1"/>
</dbReference>
<dbReference type="PANTHER" id="PTHR31544">
    <property type="entry name" value="AIG2-LIKE PROTEIN D"/>
    <property type="match status" value="1"/>
</dbReference>
<dbReference type="InterPro" id="IPR013024">
    <property type="entry name" value="GGCT-like"/>
</dbReference>
<evidence type="ECO:0000256" key="4">
    <source>
        <dbReference type="SAM" id="MobiDB-lite"/>
    </source>
</evidence>
<organism evidence="6 7">
    <name type="scientific">Zymoseptoria tritici ST99CH_1A5</name>
    <dbReference type="NCBI Taxonomy" id="1276529"/>
    <lineage>
        <taxon>Eukaryota</taxon>
        <taxon>Fungi</taxon>
        <taxon>Dikarya</taxon>
        <taxon>Ascomycota</taxon>
        <taxon>Pezizomycotina</taxon>
        <taxon>Dothideomycetes</taxon>
        <taxon>Dothideomycetidae</taxon>
        <taxon>Mycosphaerellales</taxon>
        <taxon>Mycosphaerellaceae</taxon>
        <taxon>Zymoseptoria</taxon>
    </lineage>
</organism>
<feature type="region of interest" description="Disordered" evidence="4">
    <location>
        <begin position="1"/>
        <end position="33"/>
    </location>
</feature>
<reference evidence="6 7" key="1">
    <citation type="submission" date="2016-10" db="EMBL/GenBank/DDBJ databases">
        <authorList>
            <person name="Varghese N."/>
        </authorList>
    </citation>
    <scope>NUCLEOTIDE SEQUENCE [LARGE SCALE GENOMIC DNA]</scope>
</reference>
<evidence type="ECO:0000313" key="6">
    <source>
        <dbReference type="EMBL" id="SMY25457.1"/>
    </source>
</evidence>
<accession>A0A1Y6LLY3</accession>
<evidence type="ECO:0000256" key="1">
    <source>
        <dbReference type="ARBA" id="ARBA00008861"/>
    </source>
</evidence>
<gene>
    <name evidence="6" type="ORF">ZT1A5_G6899</name>
</gene>
<evidence type="ECO:0000313" key="7">
    <source>
        <dbReference type="Proteomes" id="UP000215453"/>
    </source>
</evidence>
<evidence type="ECO:0000256" key="3">
    <source>
        <dbReference type="ARBA" id="ARBA00030602"/>
    </source>
</evidence>
<dbReference type="InterPro" id="IPR045038">
    <property type="entry name" value="AIG2-like"/>
</dbReference>
<dbReference type="InterPro" id="IPR036568">
    <property type="entry name" value="GGCT-like_sf"/>
</dbReference>
<dbReference type="EMBL" id="LT882681">
    <property type="protein sequence ID" value="SMY25457.1"/>
    <property type="molecule type" value="Genomic_DNA"/>
</dbReference>
<feature type="domain" description="Gamma-glutamylcyclotransferase AIG2-like" evidence="5">
    <location>
        <begin position="60"/>
        <end position="166"/>
    </location>
</feature>
<dbReference type="InterPro" id="IPR009288">
    <property type="entry name" value="AIG2-like_dom"/>
</dbReference>
<evidence type="ECO:0000256" key="2">
    <source>
        <dbReference type="ARBA" id="ARBA00022679"/>
    </source>
</evidence>
<dbReference type="Gene3D" id="3.10.490.10">
    <property type="entry name" value="Gamma-glutamyl cyclotransferase-like"/>
    <property type="match status" value="1"/>
</dbReference>
<dbReference type="Pfam" id="PF06094">
    <property type="entry name" value="GGACT"/>
    <property type="match status" value="1"/>
</dbReference>
<keyword evidence="2" id="KW-0808">Transferase</keyword>
<dbReference type="CDD" id="cd06661">
    <property type="entry name" value="GGCT_like"/>
    <property type="match status" value="1"/>
</dbReference>